<name>A0AAV9JEG5_9PEZI</name>
<dbReference type="Proteomes" id="UP001324427">
    <property type="component" value="Unassembled WGS sequence"/>
</dbReference>
<evidence type="ECO:0000313" key="2">
    <source>
        <dbReference type="Proteomes" id="UP001324427"/>
    </source>
</evidence>
<evidence type="ECO:0000313" key="1">
    <source>
        <dbReference type="EMBL" id="KAK4543619.1"/>
    </source>
</evidence>
<dbReference type="AlphaFoldDB" id="A0AAV9JEG5"/>
<reference evidence="1 2" key="1">
    <citation type="submission" date="2021-11" db="EMBL/GenBank/DDBJ databases">
        <title>Black yeast isolated from Biological Soil Crust.</title>
        <authorList>
            <person name="Kurbessoian T."/>
        </authorList>
    </citation>
    <scope>NUCLEOTIDE SEQUENCE [LARGE SCALE GENOMIC DNA]</scope>
    <source>
        <strain evidence="1 2">CCFEE 5522</strain>
    </source>
</reference>
<proteinExistence type="predicted"/>
<comment type="caution">
    <text evidence="1">The sequence shown here is derived from an EMBL/GenBank/DDBJ whole genome shotgun (WGS) entry which is preliminary data.</text>
</comment>
<sequence length="471" mass="52632">MSAPLESIGHLLVTPENPPRDIDGMDHERCAALHNAIFQHGWVSSGRDVDDFVSQSRPWLDFNPQAGQYGLHHSVLAFLRDARALPLNHQVHFFYNVWGLNCALGGQCHEYCFPESDQTLTLYGTYPELASIPDGLIYDQSTHKAIMHFDVTDELTPEQPWQKLESILTVWIEMIRRQKVVALPANVGTTSHENAAGGGVRVIEGPKWDPATGAKRLDPAMEPWTMVPWAKKDLEESLEVWGMAVDSIEQKMGLGRAARSDSLLDVVTVNAAHIPDGFAREFLTKARRPRFEFIAPGLQVPTAGDFIGQPFIDGSHGSEDEDKLPAILLFRNDSTVSTNGLFWFGFPPDTPTAQCPCGLYLNPCERSYRYPQEDGCTLILPFEFTSGRARQSDFTAVDHCDKLLQAGVNPYNDVHPTQLQAFLETVYLNVERGHWAVDEHGVAGGIDVWKDADTEQSWSNYFVPLGPGRYW</sequence>
<organism evidence="1 2">
    <name type="scientific">Oleoguttula mirabilis</name>
    <dbReference type="NCBI Taxonomy" id="1507867"/>
    <lineage>
        <taxon>Eukaryota</taxon>
        <taxon>Fungi</taxon>
        <taxon>Dikarya</taxon>
        <taxon>Ascomycota</taxon>
        <taxon>Pezizomycotina</taxon>
        <taxon>Dothideomycetes</taxon>
        <taxon>Dothideomycetidae</taxon>
        <taxon>Mycosphaerellales</taxon>
        <taxon>Teratosphaeriaceae</taxon>
        <taxon>Oleoguttula</taxon>
    </lineage>
</organism>
<dbReference type="EMBL" id="JAVFHQ010000030">
    <property type="protein sequence ID" value="KAK4543619.1"/>
    <property type="molecule type" value="Genomic_DNA"/>
</dbReference>
<protein>
    <submittedName>
        <fullName evidence="1">Uncharacterized protein</fullName>
    </submittedName>
</protein>
<accession>A0AAV9JEG5</accession>
<keyword evidence="2" id="KW-1185">Reference proteome</keyword>
<gene>
    <name evidence="1" type="ORF">LTR36_005264</name>
</gene>